<evidence type="ECO:0000256" key="1">
    <source>
        <dbReference type="SAM" id="SignalP"/>
    </source>
</evidence>
<dbReference type="GO" id="GO:0008630">
    <property type="term" value="P:intrinsic apoptotic signaling pathway in response to DNA damage"/>
    <property type="evidence" value="ECO:0007669"/>
    <property type="project" value="TreeGrafter"/>
</dbReference>
<dbReference type="OrthoDB" id="431717at2759"/>
<dbReference type="GO" id="GO:0006302">
    <property type="term" value="P:double-strand break repair"/>
    <property type="evidence" value="ECO:0007669"/>
    <property type="project" value="TreeGrafter"/>
</dbReference>
<evidence type="ECO:0000259" key="2">
    <source>
        <dbReference type="PROSITE" id="PS51190"/>
    </source>
</evidence>
<dbReference type="GO" id="GO:0005634">
    <property type="term" value="C:nucleus"/>
    <property type="evidence" value="ECO:0007669"/>
    <property type="project" value="TreeGrafter"/>
</dbReference>
<keyword evidence="3" id="KW-0808">Transferase</keyword>
<dbReference type="PANTHER" id="PTHR11139">
    <property type="entry name" value="ATAXIA TELANGIECTASIA MUTATED ATM -RELATED"/>
    <property type="match status" value="1"/>
</dbReference>
<dbReference type="InterPro" id="IPR003152">
    <property type="entry name" value="FATC_dom"/>
</dbReference>
<reference evidence="4" key="2">
    <citation type="submission" date="2017-12" db="EMBL/GenBank/DDBJ databases">
        <title>Genome sequence of the Bar-tailed Godwit (Limosa lapponica baueri).</title>
        <authorList>
            <person name="Lima N.C.B."/>
            <person name="Parody-Merino A.M."/>
            <person name="Battley P.F."/>
            <person name="Fidler A.E."/>
            <person name="Prosdocimi F."/>
        </authorList>
    </citation>
    <scope>NUCLEOTIDE SEQUENCE [LARGE SCALE GENOMIC DNA]</scope>
</reference>
<sequence>MGGVEIFRLSLLLRAYFCVLNSSDELRLGHEKSPPYNDFAAVARGNPDHNVRAREPEDGLSEETQVRCLIDQATDPNVLGRVWEGWEPWM</sequence>
<dbReference type="AlphaFoldDB" id="A0A2I0T037"/>
<keyword evidence="4" id="KW-1185">Reference proteome</keyword>
<dbReference type="PROSITE" id="PS51190">
    <property type="entry name" value="FATC"/>
    <property type="match status" value="1"/>
</dbReference>
<proteinExistence type="predicted"/>
<gene>
    <name evidence="3" type="ORF">llap_22538</name>
</gene>
<dbReference type="GO" id="GO:0000723">
    <property type="term" value="P:telomere maintenance"/>
    <property type="evidence" value="ECO:0007669"/>
    <property type="project" value="TreeGrafter"/>
</dbReference>
<keyword evidence="1" id="KW-0732">Signal</keyword>
<organism evidence="3 4">
    <name type="scientific">Limosa lapponica baueri</name>
    <dbReference type="NCBI Taxonomy" id="1758121"/>
    <lineage>
        <taxon>Eukaryota</taxon>
        <taxon>Metazoa</taxon>
        <taxon>Chordata</taxon>
        <taxon>Craniata</taxon>
        <taxon>Vertebrata</taxon>
        <taxon>Euteleostomi</taxon>
        <taxon>Archelosauria</taxon>
        <taxon>Archosauria</taxon>
        <taxon>Dinosauria</taxon>
        <taxon>Saurischia</taxon>
        <taxon>Theropoda</taxon>
        <taxon>Coelurosauria</taxon>
        <taxon>Aves</taxon>
        <taxon>Neognathae</taxon>
        <taxon>Neoaves</taxon>
        <taxon>Charadriiformes</taxon>
        <taxon>Scolopacidae</taxon>
        <taxon>Limosa</taxon>
    </lineage>
</organism>
<reference evidence="4" key="1">
    <citation type="submission" date="2017-11" db="EMBL/GenBank/DDBJ databases">
        <authorList>
            <person name="Lima N.C."/>
            <person name="Parody-Merino A.M."/>
            <person name="Battley P.F."/>
            <person name="Fidler A.E."/>
            <person name="Prosdocimi F."/>
        </authorList>
    </citation>
    <scope>NUCLEOTIDE SEQUENCE [LARGE SCALE GENOMIC DNA]</scope>
</reference>
<feature type="chain" id="PRO_5014170926" evidence="1">
    <location>
        <begin position="23"/>
        <end position="90"/>
    </location>
</feature>
<evidence type="ECO:0000313" key="3">
    <source>
        <dbReference type="EMBL" id="PKU27158.1"/>
    </source>
</evidence>
<keyword evidence="3" id="KW-0418">Kinase</keyword>
<dbReference type="EMBL" id="KZ530606">
    <property type="protein sequence ID" value="PKU27158.1"/>
    <property type="molecule type" value="Genomic_DNA"/>
</dbReference>
<evidence type="ECO:0000313" key="4">
    <source>
        <dbReference type="Proteomes" id="UP000233556"/>
    </source>
</evidence>
<dbReference type="GO" id="GO:0004674">
    <property type="term" value="F:protein serine/threonine kinase activity"/>
    <property type="evidence" value="ECO:0007669"/>
    <property type="project" value="TreeGrafter"/>
</dbReference>
<protein>
    <submittedName>
        <fullName evidence="3">Dna-dependent protein kinase catalytic subunit</fullName>
    </submittedName>
</protein>
<name>A0A2I0T037_LIMLA</name>
<dbReference type="GO" id="GO:0033152">
    <property type="term" value="P:immunoglobulin V(D)J recombination"/>
    <property type="evidence" value="ECO:0007669"/>
    <property type="project" value="TreeGrafter"/>
</dbReference>
<dbReference type="Pfam" id="PF02260">
    <property type="entry name" value="FATC"/>
    <property type="match status" value="1"/>
</dbReference>
<feature type="signal peptide" evidence="1">
    <location>
        <begin position="1"/>
        <end position="22"/>
    </location>
</feature>
<feature type="domain" description="FATC" evidence="2">
    <location>
        <begin position="58"/>
        <end position="90"/>
    </location>
</feature>
<dbReference type="PANTHER" id="PTHR11139:SF68">
    <property type="entry name" value="DNA-DEPENDENT PROTEIN KINASE CATALYTIC SUBUNIT"/>
    <property type="match status" value="1"/>
</dbReference>
<dbReference type="InterPro" id="IPR050517">
    <property type="entry name" value="DDR_Repair_Kinase"/>
</dbReference>
<dbReference type="Proteomes" id="UP000233556">
    <property type="component" value="Unassembled WGS sequence"/>
</dbReference>
<accession>A0A2I0T037</accession>
<dbReference type="SMART" id="SM01343">
    <property type="entry name" value="FATC"/>
    <property type="match status" value="1"/>
</dbReference>